<dbReference type="EMBL" id="BMML01000011">
    <property type="protein sequence ID" value="GGN20182.1"/>
    <property type="molecule type" value="Genomic_DNA"/>
</dbReference>
<dbReference type="Proteomes" id="UP000653411">
    <property type="component" value="Unassembled WGS sequence"/>
</dbReference>
<protein>
    <submittedName>
        <fullName evidence="1">Uncharacterized protein</fullName>
    </submittedName>
</protein>
<accession>A0A918CST2</accession>
<evidence type="ECO:0000313" key="2">
    <source>
        <dbReference type="Proteomes" id="UP000653411"/>
    </source>
</evidence>
<dbReference type="AlphaFoldDB" id="A0A918CST2"/>
<evidence type="ECO:0000313" key="1">
    <source>
        <dbReference type="EMBL" id="GGN20182.1"/>
    </source>
</evidence>
<organism evidence="1 2">
    <name type="scientific">Streptomyces fuscichromogenes</name>
    <dbReference type="NCBI Taxonomy" id="1324013"/>
    <lineage>
        <taxon>Bacteria</taxon>
        <taxon>Bacillati</taxon>
        <taxon>Actinomycetota</taxon>
        <taxon>Actinomycetes</taxon>
        <taxon>Kitasatosporales</taxon>
        <taxon>Streptomycetaceae</taxon>
        <taxon>Streptomyces</taxon>
    </lineage>
</organism>
<comment type="caution">
    <text evidence="1">The sequence shown here is derived from an EMBL/GenBank/DDBJ whole genome shotgun (WGS) entry which is preliminary data.</text>
</comment>
<reference evidence="1" key="1">
    <citation type="journal article" date="2014" name="Int. J. Syst. Evol. Microbiol.">
        <title>Complete genome sequence of Corynebacterium casei LMG S-19264T (=DSM 44701T), isolated from a smear-ripened cheese.</title>
        <authorList>
            <consortium name="US DOE Joint Genome Institute (JGI-PGF)"/>
            <person name="Walter F."/>
            <person name="Albersmeier A."/>
            <person name="Kalinowski J."/>
            <person name="Ruckert C."/>
        </authorList>
    </citation>
    <scope>NUCLEOTIDE SEQUENCE</scope>
    <source>
        <strain evidence="1">CGMCC 4.7110</strain>
    </source>
</reference>
<gene>
    <name evidence="1" type="ORF">GCM10011578_050510</name>
</gene>
<proteinExistence type="predicted"/>
<keyword evidence="2" id="KW-1185">Reference proteome</keyword>
<sequence length="69" mass="7217">MLVGADDGGVDLDEAVDLAGRVRVGLDGLQGWGEHARALETIPLMTCRSPYEAEPVTARGINAASNNHS</sequence>
<reference evidence="1" key="2">
    <citation type="submission" date="2020-09" db="EMBL/GenBank/DDBJ databases">
        <authorList>
            <person name="Sun Q."/>
            <person name="Zhou Y."/>
        </authorList>
    </citation>
    <scope>NUCLEOTIDE SEQUENCE</scope>
    <source>
        <strain evidence="1">CGMCC 4.7110</strain>
    </source>
</reference>
<name>A0A918CST2_9ACTN</name>